<sequence>MINQEFESQEFENSLLSLKMKMPKWKKITFKLFRLFYMIRSPEIFSLFHELLFYAQNLIVLIQVASIVWIRDTPIQGWENYGKVWTILEYSRFDALCVEMDLIQPCIYGTFGFYLGFLAILAILFIFTAFKKTISKNLVLITSKLFILTDIGNYILFLLLSMVLKYSWKSEQSTEYTKTVSLDQGTLGLILSILCLIILIFICYCNIIFSYDCKHFNAKKSLNAKSTSDVKKTSVIINYISIILYSFISQGNFLIYRFLLLILHLIPAIMYCYCLPFYSLKANYSQSIIHVFIIVSSLVNAIGYAINNAFFCVLGLIFLFPLCAVLWFFVMKFRIGRIYSTQLSCIKNLREFELFIRERLINMKNESIDQTIEMFSCFSKHYLNYRPKLFAVWVSSFYFYSCSNEKLAIIELNPKSIFHSSLEEDFQEYILKIEISKTLNISEEYQLLTKLRKFEKLKKLDKKTIVSVFTFLKNIVLKAPIESNLCDLLKTFKKNLNKLKNFNSKYNNIYNDSAMFLSFYVSFVDNILGDREKALNLNIKKENLIKFQKSKEVRQNLVFSEENPMFLADNTGKIVYFNSKIKKLLKSSTEYFSERYTQTIFPSFLELFTHQKLRSFEKGIKNSTLYINGEIGVIDSQGYWVEALVVVMLISIPYPVFIFGFRPLKCKRESVIIDKKGEILEITRGFCKHINEEVTNIKGFNIEKILKLDLKKLKENKSDKTEIGNKTIYILYTKKVIDTIILRVVSICKEEESSSYNSQEKSCNILFDKSSEEKNKIFNKENSFTTNNTQCILLINSKADHEKSSSNSYSISYLKKISEISTQCTKSIEIFKIILIISICIIILSNISFLIFAKLSIENELSRKAINILGETISILTSLGDISGMAQVAYSAGSLKNTPLSFNQFIENYNKLYNLTHYYKENSDTWSHCLDSEVFFSPNIPVVVIGDKMYGYEFLTMYDYLIKTLKKSEFFINEVYKKTFLFNDQVLFLEYNAFGKASFYLNNELDNVLKCEHSKLQDLVENKQIIIGFSIGILAISGVMMLPFLFYTQKKMNFLWNQIKKIAVEESIFFKQLCLERLKTIHKSKNYSIKKITQNQKNRIILFSYTYKYAWRLLSFFILGVSYYIISNYYFYEKFSFLLNKKPDFTYKVVNAQVKVATLSFIDRNYLMSSWNFDFAGLSPNFLPISTDYSYKHIKISNELISIMNDFAFHEYGDFRSQTVFDLLFTKVQNTSNILITGVYAGVLNNILESHYITYSHDPKIDPIFRLYMANIVNISNTLITISDEAENWSEILIRENLDLYIAFAIGFSIFVFILYAAVYYPFLRMQRKKVETLEYMAKVVALSNISNSSNTEINKAKK</sequence>
<keyword evidence="3" id="KW-1185">Reference proteome</keyword>
<feature type="transmembrane region" description="Helical" evidence="1">
    <location>
        <begin position="151"/>
        <end position="168"/>
    </location>
</feature>
<feature type="transmembrane region" description="Helical" evidence="1">
    <location>
        <begin position="639"/>
        <end position="661"/>
    </location>
</feature>
<evidence type="ECO:0000313" key="3">
    <source>
        <dbReference type="Proteomes" id="UP000187209"/>
    </source>
</evidence>
<feature type="transmembrane region" description="Helical" evidence="1">
    <location>
        <begin position="1109"/>
        <end position="1132"/>
    </location>
</feature>
<feature type="transmembrane region" description="Helical" evidence="1">
    <location>
        <begin position="287"/>
        <end position="307"/>
    </location>
</feature>
<keyword evidence="1" id="KW-1133">Transmembrane helix</keyword>
<evidence type="ECO:0000313" key="2">
    <source>
        <dbReference type="EMBL" id="OMJ89574.1"/>
    </source>
</evidence>
<feature type="transmembrane region" description="Helical" evidence="1">
    <location>
        <begin position="830"/>
        <end position="853"/>
    </location>
</feature>
<dbReference type="EMBL" id="MPUH01000123">
    <property type="protein sequence ID" value="OMJ89574.1"/>
    <property type="molecule type" value="Genomic_DNA"/>
</dbReference>
<name>A0A1R2CKM9_9CILI</name>
<gene>
    <name evidence="2" type="ORF">SteCoe_8280</name>
</gene>
<feature type="transmembrane region" description="Helical" evidence="1">
    <location>
        <begin position="188"/>
        <end position="209"/>
    </location>
</feature>
<feature type="transmembrane region" description="Helical" evidence="1">
    <location>
        <begin position="230"/>
        <end position="248"/>
    </location>
</feature>
<comment type="caution">
    <text evidence="2">The sequence shown here is derived from an EMBL/GenBank/DDBJ whole genome shotgun (WGS) entry which is preliminary data.</text>
</comment>
<feature type="transmembrane region" description="Helical" evidence="1">
    <location>
        <begin position="313"/>
        <end position="330"/>
    </location>
</feature>
<keyword evidence="1" id="KW-0472">Membrane</keyword>
<feature type="transmembrane region" description="Helical" evidence="1">
    <location>
        <begin position="1302"/>
        <end position="1323"/>
    </location>
</feature>
<dbReference type="OrthoDB" id="327122at2759"/>
<reference evidence="2 3" key="1">
    <citation type="submission" date="2016-11" db="EMBL/GenBank/DDBJ databases">
        <title>The macronuclear genome of Stentor coeruleus: a giant cell with tiny introns.</title>
        <authorList>
            <person name="Slabodnick M."/>
            <person name="Ruby J.G."/>
            <person name="Reiff S.B."/>
            <person name="Swart E.C."/>
            <person name="Gosai S."/>
            <person name="Prabakaran S."/>
            <person name="Witkowska E."/>
            <person name="Larue G.E."/>
            <person name="Fisher S."/>
            <person name="Freeman R.M."/>
            <person name="Gunawardena J."/>
            <person name="Chu W."/>
            <person name="Stover N.A."/>
            <person name="Gregory B.D."/>
            <person name="Nowacki M."/>
            <person name="Derisi J."/>
            <person name="Roy S.W."/>
            <person name="Marshall W.F."/>
            <person name="Sood P."/>
        </authorList>
    </citation>
    <scope>NUCLEOTIDE SEQUENCE [LARGE SCALE GENOMIC DNA]</scope>
    <source>
        <strain evidence="2">WM001</strain>
    </source>
</reference>
<organism evidence="2 3">
    <name type="scientific">Stentor coeruleus</name>
    <dbReference type="NCBI Taxonomy" id="5963"/>
    <lineage>
        <taxon>Eukaryota</taxon>
        <taxon>Sar</taxon>
        <taxon>Alveolata</taxon>
        <taxon>Ciliophora</taxon>
        <taxon>Postciliodesmatophora</taxon>
        <taxon>Heterotrichea</taxon>
        <taxon>Heterotrichida</taxon>
        <taxon>Stentoridae</taxon>
        <taxon>Stentor</taxon>
    </lineage>
</organism>
<accession>A0A1R2CKM9</accession>
<keyword evidence="1" id="KW-0812">Transmembrane</keyword>
<evidence type="ECO:0008006" key="4">
    <source>
        <dbReference type="Google" id="ProtNLM"/>
    </source>
</evidence>
<evidence type="ECO:0000256" key="1">
    <source>
        <dbReference type="SAM" id="Phobius"/>
    </source>
</evidence>
<protein>
    <recommendedName>
        <fullName evidence="4">PAS domain-containing protein</fullName>
    </recommendedName>
</protein>
<proteinExistence type="predicted"/>
<feature type="transmembrane region" description="Helical" evidence="1">
    <location>
        <begin position="254"/>
        <end position="275"/>
    </location>
</feature>
<feature type="transmembrane region" description="Helical" evidence="1">
    <location>
        <begin position="111"/>
        <end position="130"/>
    </location>
</feature>
<dbReference type="Proteomes" id="UP000187209">
    <property type="component" value="Unassembled WGS sequence"/>
</dbReference>
<feature type="transmembrane region" description="Helical" evidence="1">
    <location>
        <begin position="1025"/>
        <end position="1047"/>
    </location>
</feature>